<dbReference type="SUPFAM" id="SSF88713">
    <property type="entry name" value="Glycoside hydrolase/deacetylase"/>
    <property type="match status" value="1"/>
</dbReference>
<dbReference type="Proteomes" id="UP000317593">
    <property type="component" value="Unassembled WGS sequence"/>
</dbReference>
<sequence length="363" mass="41900">MIGWRSQRKIVVFSVDDYGNVRVDSKTARDKMDKEGLKVMNRFDAYDTLETRDDLEALFQVLTSVEDQGGKHPVFTSFAVPCNINFEKIAETGYRRYHYELLPETFQKLSIMQPNAYVGAWDLLKEGMEKELIVPLFHGREHLNLKVLEEKLISGDHEVLTALQNRSYTSIRSSGYSTISPMAAFDFWSIEENERYKDLICDGLEAFEKVYGYKPNHFNPPGGREHPIIHRPLKEQGVQYIDTPLLKKEHQGRGVYKKVFNYTGKKNALGQTYLVRNVVFEPTEDRGVNWVSYAMKQIEAAFRWNRPAIISSHRVNFCGHIDPKNRERGLQALQELLKKIVSRWPDVEFMAANELGALINSDS</sequence>
<evidence type="ECO:0000313" key="1">
    <source>
        <dbReference type="EMBL" id="SMO41427.1"/>
    </source>
</evidence>
<reference evidence="1 2" key="1">
    <citation type="submission" date="2017-05" db="EMBL/GenBank/DDBJ databases">
        <authorList>
            <person name="Varghese N."/>
            <person name="Submissions S."/>
        </authorList>
    </citation>
    <scope>NUCLEOTIDE SEQUENCE [LARGE SCALE GENOMIC DNA]</scope>
    <source>
        <strain evidence="1 2">DSM 21194</strain>
    </source>
</reference>
<evidence type="ECO:0008006" key="3">
    <source>
        <dbReference type="Google" id="ProtNLM"/>
    </source>
</evidence>
<dbReference type="AlphaFoldDB" id="A0A521B2V1"/>
<name>A0A521B2V1_9BACT</name>
<dbReference type="Gene3D" id="3.20.20.370">
    <property type="entry name" value="Glycoside hydrolase/deacetylase"/>
    <property type="match status" value="1"/>
</dbReference>
<dbReference type="InterPro" id="IPR011330">
    <property type="entry name" value="Glyco_hydro/deAcase_b/a-brl"/>
</dbReference>
<keyword evidence="2" id="KW-1185">Reference proteome</keyword>
<dbReference type="EMBL" id="FXTH01000002">
    <property type="protein sequence ID" value="SMO41427.1"/>
    <property type="molecule type" value="Genomic_DNA"/>
</dbReference>
<evidence type="ECO:0000313" key="2">
    <source>
        <dbReference type="Proteomes" id="UP000317593"/>
    </source>
</evidence>
<proteinExistence type="predicted"/>
<gene>
    <name evidence="1" type="ORF">SAMN06265218_102144</name>
</gene>
<accession>A0A521B2V1</accession>
<organism evidence="1 2">
    <name type="scientific">Fodinibius sediminis</name>
    <dbReference type="NCBI Taxonomy" id="1214077"/>
    <lineage>
        <taxon>Bacteria</taxon>
        <taxon>Pseudomonadati</taxon>
        <taxon>Balneolota</taxon>
        <taxon>Balneolia</taxon>
        <taxon>Balneolales</taxon>
        <taxon>Balneolaceae</taxon>
        <taxon>Fodinibius</taxon>
    </lineage>
</organism>
<protein>
    <recommendedName>
        <fullName evidence="3">Polysaccharide (De)acetylase</fullName>
    </recommendedName>
</protein>
<dbReference type="GO" id="GO:0005975">
    <property type="term" value="P:carbohydrate metabolic process"/>
    <property type="evidence" value="ECO:0007669"/>
    <property type="project" value="InterPro"/>
</dbReference>